<dbReference type="Gene3D" id="1.10.443.10">
    <property type="entry name" value="Intergrase catalytic core"/>
    <property type="match status" value="1"/>
</dbReference>
<dbReference type="InterPro" id="IPR013762">
    <property type="entry name" value="Integrase-like_cat_sf"/>
</dbReference>
<dbReference type="Pfam" id="PF00589">
    <property type="entry name" value="Phage_integrase"/>
    <property type="match status" value="1"/>
</dbReference>
<proteinExistence type="predicted"/>
<gene>
    <name evidence="3" type="ORF">QBE51_08935</name>
</gene>
<dbReference type="InterPro" id="IPR050090">
    <property type="entry name" value="Tyrosine_recombinase_XerCD"/>
</dbReference>
<dbReference type="SUPFAM" id="SSF56349">
    <property type="entry name" value="DNA breaking-rejoining enzymes"/>
    <property type="match status" value="1"/>
</dbReference>
<evidence type="ECO:0000313" key="3">
    <source>
        <dbReference type="EMBL" id="WZL68943.1"/>
    </source>
</evidence>
<evidence type="ECO:0000256" key="1">
    <source>
        <dbReference type="ARBA" id="ARBA00023172"/>
    </source>
</evidence>
<dbReference type="PANTHER" id="PTHR30349:SF82">
    <property type="entry name" value="INTEGRASE_RECOMBINASE YOEC-RELATED"/>
    <property type="match status" value="1"/>
</dbReference>
<organism evidence="3 4">
    <name type="scientific">Defluviitalea saccharophila</name>
    <dbReference type="NCBI Taxonomy" id="879970"/>
    <lineage>
        <taxon>Bacteria</taxon>
        <taxon>Bacillati</taxon>
        <taxon>Bacillota</taxon>
        <taxon>Clostridia</taxon>
        <taxon>Lachnospirales</taxon>
        <taxon>Defluviitaleaceae</taxon>
        <taxon>Defluviitalea</taxon>
    </lineage>
</organism>
<dbReference type="EMBL" id="CP121687">
    <property type="protein sequence ID" value="WZL68943.1"/>
    <property type="molecule type" value="Genomic_DNA"/>
</dbReference>
<reference evidence="3 4" key="1">
    <citation type="submission" date="2023-03" db="EMBL/GenBank/DDBJ databases">
        <title>Novel Species.</title>
        <authorList>
            <person name="Ma S."/>
        </authorList>
    </citation>
    <scope>NUCLEOTIDE SEQUENCE [LARGE SCALE GENOMIC DNA]</scope>
    <source>
        <strain evidence="3 4">LIND6LT2</strain>
    </source>
</reference>
<name>A0ABZ2Y0U8_9FIRM</name>
<protein>
    <submittedName>
        <fullName evidence="3">Site-specific integrase</fullName>
    </submittedName>
</protein>
<dbReference type="InterPro" id="IPR011010">
    <property type="entry name" value="DNA_brk_join_enz"/>
</dbReference>
<feature type="domain" description="Tyr recombinase" evidence="2">
    <location>
        <begin position="2"/>
        <end position="182"/>
    </location>
</feature>
<evidence type="ECO:0000259" key="2">
    <source>
        <dbReference type="PROSITE" id="PS51898"/>
    </source>
</evidence>
<dbReference type="Proteomes" id="UP001486565">
    <property type="component" value="Chromosome"/>
</dbReference>
<dbReference type="RefSeq" id="WP_341875951.1">
    <property type="nucleotide sequence ID" value="NZ_CP121687.1"/>
</dbReference>
<evidence type="ECO:0000313" key="4">
    <source>
        <dbReference type="Proteomes" id="UP001486565"/>
    </source>
</evidence>
<dbReference type="PROSITE" id="PS51898">
    <property type="entry name" value="TYR_RECOMBINASE"/>
    <property type="match status" value="1"/>
</dbReference>
<dbReference type="CDD" id="cd01192">
    <property type="entry name" value="INT_C_like_3"/>
    <property type="match status" value="1"/>
</dbReference>
<keyword evidence="1" id="KW-0233">DNA recombination</keyword>
<accession>A0ABZ2Y0U8</accession>
<keyword evidence="4" id="KW-1185">Reference proteome</keyword>
<sequence>MVVEPIRDKKQIQKMKIYLLGRSDRDYLLFTVGINVGLRVSDLLRLQYKDIFTDNESFRQHLVIREQKTGKVKKIRLNDTVKKAIKDYVRIHELSGEDYLFESKKGGYITRVQAYKILREAAEAIGIEQFGTHSMRKTWGYHSYLTSKHNIGLIMDMFSHSSEQICLRYIGINQEQKDELYSMVQL</sequence>
<dbReference type="InterPro" id="IPR002104">
    <property type="entry name" value="Integrase_catalytic"/>
</dbReference>
<dbReference type="PANTHER" id="PTHR30349">
    <property type="entry name" value="PHAGE INTEGRASE-RELATED"/>
    <property type="match status" value="1"/>
</dbReference>